<dbReference type="PROSITE" id="PS50096">
    <property type="entry name" value="IQ"/>
    <property type="match status" value="1"/>
</dbReference>
<protein>
    <submittedName>
        <fullName evidence="6">SNF2 family DNA or RNA helicase</fullName>
    </submittedName>
</protein>
<feature type="domain" description="Helicase C-terminal" evidence="5">
    <location>
        <begin position="968"/>
        <end position="1120"/>
    </location>
</feature>
<dbReference type="Pfam" id="PF00271">
    <property type="entry name" value="Helicase_C"/>
    <property type="match status" value="1"/>
</dbReference>
<dbReference type="Proteomes" id="UP000245412">
    <property type="component" value="Unassembled WGS sequence"/>
</dbReference>
<dbReference type="Gene3D" id="3.40.50.300">
    <property type="entry name" value="P-loop containing nucleotide triphosphate hydrolases"/>
    <property type="match status" value="1"/>
</dbReference>
<keyword evidence="6" id="KW-0347">Helicase</keyword>
<dbReference type="CDD" id="cd18793">
    <property type="entry name" value="SF2_C_SNF"/>
    <property type="match status" value="1"/>
</dbReference>
<dbReference type="AlphaFoldDB" id="A0AB73T8Y9"/>
<keyword evidence="2" id="KW-0863">Zinc-finger</keyword>
<evidence type="ECO:0000259" key="4">
    <source>
        <dbReference type="PROSITE" id="PS51192"/>
    </source>
</evidence>
<sequence length="1139" mass="129372">MTERADRMLTRESIERRTVHSTFSKGAGVFKKGKVSELCRQNGSADDIIIEADVEGSYLNDYHVKIHLDGQEKITSHSCECPAHSAYSGLCKHCVAVLLAYLQDKKENGKDMELPWNSSETAAKEKKLQELDKLLGGKNVKRGVDELLRRTAGIDGARQEKAPEPAKKFRTTPGLGELISEYSIQDTASYLPEASMGQVKLEPHIEFRGSYMQAEFKIGISRMYVLRSISKMAAAIENLETVSYGAQLTFLHCIGAFEPGSRKMAQFLVENAGGGGFYYRTPYGRYQSYSDDRYININKRNADDFMAALMGRPFWMTLSKEVSGLWEIEDKIPPWDVSITRADGGISLQMNMYPSFEGKNYSWYFYNGIAYRVSMAKLRKMEKFLYFMTMRTHGKCQVAEEDLPGFFQNVLPSIESMIPVRKEGIEPANFLPPKVEFEIYLDLPQKDMISCRLMACYGEQKYNVFADSRDIRRMAGRDIRRELEADSTVREYFMAYDEEARQMVLQGEDAIYSFLMDGMEALQETGEVFISDKLKSVRLLPSPKVSVGVSLSGGMMDLELDCEGMAMEELVAVLSRYDRRKKYFRMKNGDFLNMDEDGIRILSEIQEGLQLKPEGLLKGTAVVPKYRALYLDEELREEQSVQFVKNRDFRALIRNMKTVEDNDFEIPQGLNAVLREYQKRGFLWIKTLCRNGFGGILADDMGLGKTLQVITFLLSEQQEGGMKRSLIVAPASLVYNWLSEFGRFAPSLAVSAVTGTREQRQEIIESAADNEILITSYDLLRRDIDIYSRIPFFAEVIDEAQFIKNHTTQGARSVKQIQAEFRLALTGTPVENALSELWSIFDYLMPGFLYSYTRFREQLETPIVRDGNEEAMVRLQKMIRPFVLRRLKKDVLGDLPDKIEKVAYAMMSGEQKQLYDAHVQKILIQISGQSDEDFSKSQILMLAELTKLRQLCCAPSLLYEGYKGDSAKLELCLELIENAVAGGHKLLLFSQFTSMLELITEKLAQKNISFYKLTGSTSKEKRRDLVERFNQDDTNVFCISLKAGGTGLNLTAADMVLHYDPWWNAAAENQATDRAHRIGQKNVVTVYKLVAQGTIEEKIIELQNRKKELADKVLSGEELKSGSFTKEEIMDLLGSGGRL</sequence>
<dbReference type="Pfam" id="PF04434">
    <property type="entry name" value="SWIM"/>
    <property type="match status" value="1"/>
</dbReference>
<dbReference type="FunFam" id="3.40.50.300:FF:000533">
    <property type="entry name" value="Helicase, Snf2 family"/>
    <property type="match status" value="1"/>
</dbReference>
<keyword evidence="6" id="KW-0067">ATP-binding</keyword>
<dbReference type="Pfam" id="PF00176">
    <property type="entry name" value="SNF2-rel_dom"/>
    <property type="match status" value="1"/>
</dbReference>
<dbReference type="InterPro" id="IPR027417">
    <property type="entry name" value="P-loop_NTPase"/>
</dbReference>
<dbReference type="InterPro" id="IPR013663">
    <property type="entry name" value="Helicase_SWF/SNF/SWI_bac"/>
</dbReference>
<dbReference type="PANTHER" id="PTHR10799">
    <property type="entry name" value="SNF2/RAD54 HELICASE FAMILY"/>
    <property type="match status" value="1"/>
</dbReference>
<evidence type="ECO:0000256" key="2">
    <source>
        <dbReference type="PROSITE-ProRule" id="PRU00325"/>
    </source>
</evidence>
<feature type="domain" description="SWIM-type" evidence="3">
    <location>
        <begin position="62"/>
        <end position="102"/>
    </location>
</feature>
<organism evidence="6 7">
    <name type="scientific">Murimonas intestini</name>
    <dbReference type="NCBI Taxonomy" id="1337051"/>
    <lineage>
        <taxon>Bacteria</taxon>
        <taxon>Bacillati</taxon>
        <taxon>Bacillota</taxon>
        <taxon>Clostridia</taxon>
        <taxon>Lachnospirales</taxon>
        <taxon>Lachnospiraceae</taxon>
        <taxon>Murimonas</taxon>
    </lineage>
</organism>
<feature type="domain" description="Helicase ATP-binding" evidence="4">
    <location>
        <begin position="686"/>
        <end position="847"/>
    </location>
</feature>
<dbReference type="EMBL" id="QGGY01000002">
    <property type="protein sequence ID" value="PWJ78274.1"/>
    <property type="molecule type" value="Genomic_DNA"/>
</dbReference>
<dbReference type="InterPro" id="IPR049730">
    <property type="entry name" value="SNF2/RAD54-like_C"/>
</dbReference>
<dbReference type="GO" id="GO:0005524">
    <property type="term" value="F:ATP binding"/>
    <property type="evidence" value="ECO:0007669"/>
    <property type="project" value="InterPro"/>
</dbReference>
<evidence type="ECO:0000313" key="6">
    <source>
        <dbReference type="EMBL" id="PWJ78274.1"/>
    </source>
</evidence>
<keyword evidence="2" id="KW-0479">Metal-binding</keyword>
<keyword evidence="2" id="KW-0862">Zinc</keyword>
<dbReference type="Gene3D" id="3.40.50.10810">
    <property type="entry name" value="Tandem AAA-ATPase domain"/>
    <property type="match status" value="1"/>
</dbReference>
<dbReference type="InterPro" id="IPR038718">
    <property type="entry name" value="SNF2-like_sf"/>
</dbReference>
<gene>
    <name evidence="6" type="ORF">C7383_102410</name>
</gene>
<dbReference type="InterPro" id="IPR007527">
    <property type="entry name" value="Znf_SWIM"/>
</dbReference>
<dbReference type="CDD" id="cd18012">
    <property type="entry name" value="DEXQc_arch_SWI2_SNF2"/>
    <property type="match status" value="1"/>
</dbReference>
<dbReference type="Pfam" id="PF08455">
    <property type="entry name" value="SNF2_assoc"/>
    <property type="match status" value="1"/>
</dbReference>
<dbReference type="InterPro" id="IPR014001">
    <property type="entry name" value="Helicase_ATP-bd"/>
</dbReference>
<dbReference type="PROSITE" id="PS50966">
    <property type="entry name" value="ZF_SWIM"/>
    <property type="match status" value="1"/>
</dbReference>
<dbReference type="GO" id="GO:0004386">
    <property type="term" value="F:helicase activity"/>
    <property type="evidence" value="ECO:0007669"/>
    <property type="project" value="UniProtKB-KW"/>
</dbReference>
<comment type="caution">
    <text evidence="6">The sequence shown here is derived from an EMBL/GenBank/DDBJ whole genome shotgun (WGS) entry which is preliminary data.</text>
</comment>
<evidence type="ECO:0000259" key="5">
    <source>
        <dbReference type="PROSITE" id="PS51194"/>
    </source>
</evidence>
<dbReference type="SMART" id="SM00490">
    <property type="entry name" value="HELICc"/>
    <property type="match status" value="1"/>
</dbReference>
<dbReference type="SMART" id="SM00487">
    <property type="entry name" value="DEXDc"/>
    <property type="match status" value="1"/>
</dbReference>
<evidence type="ECO:0000256" key="1">
    <source>
        <dbReference type="ARBA" id="ARBA00022801"/>
    </source>
</evidence>
<dbReference type="PROSITE" id="PS51192">
    <property type="entry name" value="HELICASE_ATP_BIND_1"/>
    <property type="match status" value="1"/>
</dbReference>
<dbReference type="GO" id="GO:0016787">
    <property type="term" value="F:hydrolase activity"/>
    <property type="evidence" value="ECO:0007669"/>
    <property type="project" value="UniProtKB-KW"/>
</dbReference>
<accession>A0AB73T8Y9</accession>
<proteinExistence type="predicted"/>
<evidence type="ECO:0000313" key="7">
    <source>
        <dbReference type="Proteomes" id="UP000245412"/>
    </source>
</evidence>
<dbReference type="InterPro" id="IPR000330">
    <property type="entry name" value="SNF2_N"/>
</dbReference>
<keyword evidence="7" id="KW-1185">Reference proteome</keyword>
<reference evidence="6 7" key="1">
    <citation type="submission" date="2018-05" db="EMBL/GenBank/DDBJ databases">
        <authorList>
            <person name="Goeker M."/>
            <person name="Huntemann M."/>
            <person name="Clum A."/>
            <person name="Pillay M."/>
            <person name="Palaniappan K."/>
            <person name="Varghese N."/>
            <person name="Mikhailova N."/>
            <person name="Stamatis D."/>
            <person name="Reddy T."/>
            <person name="Daum C."/>
            <person name="Shapiro N."/>
            <person name="Ivanova N."/>
            <person name="Kyrpides N."/>
            <person name="Woyke T."/>
        </authorList>
    </citation>
    <scope>NUCLEOTIDE SEQUENCE [LARGE SCALE GENOMIC DNA]</scope>
    <source>
        <strain evidence="6 7">DSM 26524</strain>
    </source>
</reference>
<dbReference type="PROSITE" id="PS51194">
    <property type="entry name" value="HELICASE_CTER"/>
    <property type="match status" value="1"/>
</dbReference>
<evidence type="ECO:0000259" key="3">
    <source>
        <dbReference type="PROSITE" id="PS50966"/>
    </source>
</evidence>
<name>A0AB73T8Y9_9FIRM</name>
<dbReference type="SUPFAM" id="SSF52540">
    <property type="entry name" value="P-loop containing nucleoside triphosphate hydrolases"/>
    <property type="match status" value="2"/>
</dbReference>
<dbReference type="InterPro" id="IPR001650">
    <property type="entry name" value="Helicase_C-like"/>
</dbReference>
<keyword evidence="1" id="KW-0378">Hydrolase</keyword>
<dbReference type="GO" id="GO:0008270">
    <property type="term" value="F:zinc ion binding"/>
    <property type="evidence" value="ECO:0007669"/>
    <property type="project" value="UniProtKB-KW"/>
</dbReference>
<keyword evidence="6" id="KW-0547">Nucleotide-binding</keyword>